<dbReference type="Gene3D" id="4.10.70.10">
    <property type="entry name" value="Disintegrin domain"/>
    <property type="match status" value="5"/>
</dbReference>
<dbReference type="GeneID" id="25730276"/>
<keyword evidence="3" id="KW-1185">Reference proteome</keyword>
<evidence type="ECO:0000313" key="2">
    <source>
        <dbReference type="EMBL" id="KIY95092.1"/>
    </source>
</evidence>
<sequence>MHDGRFIGDKVCDKTANYPDIKYCAGGFGSSCTAPSGVCEVKTGAKACSKFVCNSGSCQEVPVPAADKKVCLAANPSDLCDVDDICDGTSLTCPAMFKPLGTECRAAETSCDVAETCSGISKDCPADAVKDKTVPCREAKEFCDVTEYCTGDVAAKACPTDVVKDKTVPCREATEFCDVTEFCTGDVAAKACPADVVKDKTTPCREATEFCDLTEYCTGDNTAKACPTDLVKDKSIVCRAAVGGDSGCDIAEYCSGSKDDKKCPDNKFKPAGAACGNKADGGVCDLDDACPGNTATCPDLRKTSGYTMKAGLYTFVCNIKESDLGVNQAKTVWQLGGCTLGAAKGYTATLSAYKKLVAKAARAKKQGKVSTAAVVMGDNPYVIEMDPTTCLTQCPTLKVPTPDGTKGLSKLKLSS</sequence>
<dbReference type="InterPro" id="IPR036436">
    <property type="entry name" value="Disintegrin_dom_sf"/>
</dbReference>
<evidence type="ECO:0000259" key="1">
    <source>
        <dbReference type="SMART" id="SM00050"/>
    </source>
</evidence>
<dbReference type="SUPFAM" id="SSF57552">
    <property type="entry name" value="Blood coagulation inhibitor (disintegrin)"/>
    <property type="match status" value="2"/>
</dbReference>
<proteinExistence type="predicted"/>
<organism evidence="2 3">
    <name type="scientific">Monoraphidium neglectum</name>
    <dbReference type="NCBI Taxonomy" id="145388"/>
    <lineage>
        <taxon>Eukaryota</taxon>
        <taxon>Viridiplantae</taxon>
        <taxon>Chlorophyta</taxon>
        <taxon>core chlorophytes</taxon>
        <taxon>Chlorophyceae</taxon>
        <taxon>CS clade</taxon>
        <taxon>Sphaeropleales</taxon>
        <taxon>Selenastraceae</taxon>
        <taxon>Monoraphidium</taxon>
    </lineage>
</organism>
<dbReference type="PANTHER" id="PTHR11905:SF159">
    <property type="entry name" value="ADAM METALLOPROTEASE"/>
    <property type="match status" value="1"/>
</dbReference>
<gene>
    <name evidence="2" type="ORF">MNEG_12870</name>
</gene>
<dbReference type="PANTHER" id="PTHR11905">
    <property type="entry name" value="ADAM A DISINTEGRIN AND METALLOPROTEASE DOMAIN"/>
    <property type="match status" value="1"/>
</dbReference>
<dbReference type="RefSeq" id="XP_013894112.1">
    <property type="nucleotide sequence ID" value="XM_014038658.1"/>
</dbReference>
<accession>A0A0D2J5D5</accession>
<dbReference type="OrthoDB" id="5951731at2759"/>
<dbReference type="InterPro" id="IPR001762">
    <property type="entry name" value="Disintegrin_dom"/>
</dbReference>
<dbReference type="EMBL" id="KK103703">
    <property type="protein sequence ID" value="KIY95092.1"/>
    <property type="molecule type" value="Genomic_DNA"/>
</dbReference>
<dbReference type="Proteomes" id="UP000054498">
    <property type="component" value="Unassembled WGS sequence"/>
</dbReference>
<protein>
    <recommendedName>
        <fullName evidence="1">Disintegrin domain-containing protein</fullName>
    </recommendedName>
</protein>
<name>A0A0D2J5D5_9CHLO</name>
<reference evidence="2 3" key="1">
    <citation type="journal article" date="2013" name="BMC Genomics">
        <title>Reconstruction of the lipid metabolism for the microalga Monoraphidium neglectum from its genome sequence reveals characteristics suitable for biofuel production.</title>
        <authorList>
            <person name="Bogen C."/>
            <person name="Al-Dilaimi A."/>
            <person name="Albersmeier A."/>
            <person name="Wichmann J."/>
            <person name="Grundmann M."/>
            <person name="Rupp O."/>
            <person name="Lauersen K.J."/>
            <person name="Blifernez-Klassen O."/>
            <person name="Kalinowski J."/>
            <person name="Goesmann A."/>
            <person name="Mussgnug J.H."/>
            <person name="Kruse O."/>
        </authorList>
    </citation>
    <scope>NUCLEOTIDE SEQUENCE [LARGE SCALE GENOMIC DNA]</scope>
    <source>
        <strain evidence="2 3">SAG 48.87</strain>
    </source>
</reference>
<feature type="domain" description="Disintegrin" evidence="1">
    <location>
        <begin position="75"/>
        <end position="130"/>
    </location>
</feature>
<dbReference type="SMART" id="SM00050">
    <property type="entry name" value="DISIN"/>
    <property type="match status" value="1"/>
</dbReference>
<dbReference type="KEGG" id="mng:MNEG_12870"/>
<dbReference type="AlphaFoldDB" id="A0A0D2J5D5"/>
<evidence type="ECO:0000313" key="3">
    <source>
        <dbReference type="Proteomes" id="UP000054498"/>
    </source>
</evidence>